<evidence type="ECO:0000256" key="5">
    <source>
        <dbReference type="ARBA" id="ARBA00023136"/>
    </source>
</evidence>
<comment type="similarity">
    <text evidence="2">Belongs to the autoinducer-2 exporter (AI-2E) (TC 2.A.86) family.</text>
</comment>
<dbReference type="GO" id="GO:0055085">
    <property type="term" value="P:transmembrane transport"/>
    <property type="evidence" value="ECO:0007669"/>
    <property type="project" value="TreeGrafter"/>
</dbReference>
<reference evidence="8" key="2">
    <citation type="submission" date="2022-10" db="EMBL/GenBank/DDBJ databases">
        <title>Comparative genomic analysis and in-vitro probiotic properties of the potential probiotic L. chiayiensis AACE 3.</title>
        <authorList>
            <person name="Kang X."/>
        </authorList>
    </citation>
    <scope>NUCLEOTIDE SEQUENCE</scope>
    <source>
        <strain evidence="8">AACE 3</strain>
    </source>
</reference>
<comment type="subcellular location">
    <subcellularLocation>
        <location evidence="1">Membrane</location>
        <topology evidence="1">Multi-pass membrane protein</topology>
    </subcellularLocation>
</comment>
<evidence type="ECO:0000256" key="3">
    <source>
        <dbReference type="ARBA" id="ARBA00022692"/>
    </source>
</evidence>
<evidence type="ECO:0000256" key="2">
    <source>
        <dbReference type="ARBA" id="ARBA00009773"/>
    </source>
</evidence>
<evidence type="ECO:0000313" key="10">
    <source>
        <dbReference type="Proteomes" id="UP001164790"/>
    </source>
</evidence>
<name>A0A4Q1U5I8_9LACO</name>
<dbReference type="InterPro" id="IPR002549">
    <property type="entry name" value="AI-2E-like"/>
</dbReference>
<dbReference type="GO" id="GO:0016020">
    <property type="term" value="C:membrane"/>
    <property type="evidence" value="ECO:0007669"/>
    <property type="project" value="UniProtKB-SubCell"/>
</dbReference>
<reference evidence="7 9" key="1">
    <citation type="submission" date="2017-01" db="EMBL/GenBank/DDBJ databases">
        <title>Lactobacillus chiayiensis sp. nov., a lactic acid bacterium isolated from compost.</title>
        <authorList>
            <person name="Huang C.-H."/>
        </authorList>
    </citation>
    <scope>NUCLEOTIDE SEQUENCE [LARGE SCALE GENOMIC DNA]</scope>
    <source>
        <strain evidence="7">Chh01</strain>
        <strain evidence="9">chh01</strain>
    </source>
</reference>
<evidence type="ECO:0000256" key="1">
    <source>
        <dbReference type="ARBA" id="ARBA00004141"/>
    </source>
</evidence>
<dbReference type="Proteomes" id="UP001164790">
    <property type="component" value="Chromosome"/>
</dbReference>
<dbReference type="PANTHER" id="PTHR21716">
    <property type="entry name" value="TRANSMEMBRANE PROTEIN"/>
    <property type="match status" value="1"/>
</dbReference>
<dbReference type="AlphaFoldDB" id="A0A4Q1U5I8"/>
<keyword evidence="10" id="KW-1185">Reference proteome</keyword>
<feature type="transmembrane region" description="Helical" evidence="6">
    <location>
        <begin position="139"/>
        <end position="160"/>
    </location>
</feature>
<proteinExistence type="inferred from homology"/>
<dbReference type="PANTHER" id="PTHR21716:SF62">
    <property type="entry name" value="TRANSPORT PROTEIN YDBI-RELATED"/>
    <property type="match status" value="1"/>
</dbReference>
<feature type="transmembrane region" description="Helical" evidence="6">
    <location>
        <begin position="62"/>
        <end position="81"/>
    </location>
</feature>
<organism evidence="7 9">
    <name type="scientific">Lacticaseibacillus chiayiensis</name>
    <dbReference type="NCBI Taxonomy" id="2100821"/>
    <lineage>
        <taxon>Bacteria</taxon>
        <taxon>Bacillati</taxon>
        <taxon>Bacillota</taxon>
        <taxon>Bacilli</taxon>
        <taxon>Lactobacillales</taxon>
        <taxon>Lactobacillaceae</taxon>
        <taxon>Lacticaseibacillus</taxon>
    </lineage>
</organism>
<dbReference type="EMBL" id="CP107523">
    <property type="protein sequence ID" value="UYN55786.1"/>
    <property type="molecule type" value="Genomic_DNA"/>
</dbReference>
<dbReference type="EMBL" id="MSSM01000011">
    <property type="protein sequence ID" value="RXT26806.1"/>
    <property type="molecule type" value="Genomic_DNA"/>
</dbReference>
<feature type="transmembrane region" description="Helical" evidence="6">
    <location>
        <begin position="234"/>
        <end position="259"/>
    </location>
</feature>
<keyword evidence="5 6" id="KW-0472">Membrane</keyword>
<evidence type="ECO:0000256" key="6">
    <source>
        <dbReference type="SAM" id="Phobius"/>
    </source>
</evidence>
<feature type="transmembrane region" description="Helical" evidence="6">
    <location>
        <begin position="296"/>
        <end position="322"/>
    </location>
</feature>
<gene>
    <name evidence="7" type="ORF">BVJ53_05485</name>
    <name evidence="8" type="ORF">OFW50_09875</name>
</gene>
<accession>A0A4Q1U5I8</accession>
<dbReference type="Proteomes" id="UP000290475">
    <property type="component" value="Unassembled WGS sequence"/>
</dbReference>
<sequence>MSAYEKFINNVPVRRTIVLFSVFLVLWFARSIMSDILLTFIFAFLVSRLIRATQRHWHVRPFLIVVPVYVLVLLGLVYAAVHYVPAIVRQTITLFNSVQNFYNSDAFANNQIMQWVLQSTKSLNLAEQLKSGLSTVLEYAGNIGAMGLTLILSFILSFFFTIELDRLSEFGNLFLDSPFGWYFKDLRYFAMKFINTFGVVMEAQIFIAFVNTVITTITLLFMRMPNVPSLAIMVFLLSLVPVAGVIISLIPLTIVGYTVGGWQDVIIILIMIAVIHVLEAYVLNPKFMSSRTQLPIFFTFVVLLVAERLFGTWGLIVGIPIFTFFLDVLGVKQIAGTKTDSSTYASIPQPREHRDHDA</sequence>
<feature type="transmembrane region" description="Helical" evidence="6">
    <location>
        <begin position="265"/>
        <end position="284"/>
    </location>
</feature>
<evidence type="ECO:0000313" key="7">
    <source>
        <dbReference type="EMBL" id="RXT26806.1"/>
    </source>
</evidence>
<dbReference type="Pfam" id="PF01594">
    <property type="entry name" value="AI-2E_transport"/>
    <property type="match status" value="1"/>
</dbReference>
<keyword evidence="4 6" id="KW-1133">Transmembrane helix</keyword>
<feature type="transmembrane region" description="Helical" evidence="6">
    <location>
        <begin position="17"/>
        <end position="50"/>
    </location>
</feature>
<dbReference type="RefSeq" id="WP_129301526.1">
    <property type="nucleotide sequence ID" value="NZ_CP074378.1"/>
</dbReference>
<evidence type="ECO:0000313" key="9">
    <source>
        <dbReference type="Proteomes" id="UP000290475"/>
    </source>
</evidence>
<feature type="transmembrane region" description="Helical" evidence="6">
    <location>
        <begin position="203"/>
        <end position="222"/>
    </location>
</feature>
<keyword evidence="3 6" id="KW-0812">Transmembrane</keyword>
<evidence type="ECO:0000256" key="4">
    <source>
        <dbReference type="ARBA" id="ARBA00022989"/>
    </source>
</evidence>
<evidence type="ECO:0000313" key="8">
    <source>
        <dbReference type="EMBL" id="UYN55786.1"/>
    </source>
</evidence>
<protein>
    <submittedName>
        <fullName evidence="7">AI-2E family transporter</fullName>
    </submittedName>
</protein>